<dbReference type="Gene3D" id="1.10.3210.10">
    <property type="entry name" value="Hypothetical protein af1432"/>
    <property type="match status" value="1"/>
</dbReference>
<dbReference type="GO" id="GO:0031125">
    <property type="term" value="P:rRNA 3'-end processing"/>
    <property type="evidence" value="ECO:0007669"/>
    <property type="project" value="TreeGrafter"/>
</dbReference>
<dbReference type="GO" id="GO:0016787">
    <property type="term" value="F:hydrolase activity"/>
    <property type="evidence" value="ECO:0007669"/>
    <property type="project" value="UniProtKB-KW"/>
</dbReference>
<name>A0A1V4QDU9_UNCW3</name>
<evidence type="ECO:0000313" key="4">
    <source>
        <dbReference type="Proteomes" id="UP000191663"/>
    </source>
</evidence>
<feature type="domain" description="HD/PDEase" evidence="2">
    <location>
        <begin position="46"/>
        <end position="179"/>
    </location>
</feature>
<dbReference type="SMART" id="SM00471">
    <property type="entry name" value="HDc"/>
    <property type="match status" value="1"/>
</dbReference>
<dbReference type="PANTHER" id="PTHR37294:SF1">
    <property type="entry name" value="3'-5' EXORIBONUCLEASE YHAM"/>
    <property type="match status" value="1"/>
</dbReference>
<protein>
    <recommendedName>
        <fullName evidence="2">HD/PDEase domain-containing protein</fullName>
    </recommendedName>
</protein>
<dbReference type="SUPFAM" id="SSF109604">
    <property type="entry name" value="HD-domain/PDEase-like"/>
    <property type="match status" value="1"/>
</dbReference>
<proteinExistence type="predicted"/>
<sequence length="205" mass="23891">MAEINKFCSEIKNENLKELVDSFFKDEEFVKKFRASPGAKKLHHAYLGGLAVHTLNILKLLSHIETVYPFCNKDLLITATLLHDIGKIYEYTYKNKIDISTQGKMLGHIVIGYEMVADHIDKLPDFPQDLKLKILHMILSHHGEFEWGSPKLPVFPEALILHFLDNLDSKVDMMAETFKKNRGKEKEWSDYHPYFEREIYLHEGD</sequence>
<dbReference type="PANTHER" id="PTHR37294">
    <property type="entry name" value="3'-5' EXORIBONUCLEASE YHAM"/>
    <property type="match status" value="1"/>
</dbReference>
<evidence type="ECO:0000313" key="3">
    <source>
        <dbReference type="EMBL" id="OPX17549.1"/>
    </source>
</evidence>
<evidence type="ECO:0000259" key="2">
    <source>
        <dbReference type="SMART" id="SM00471"/>
    </source>
</evidence>
<reference evidence="4" key="1">
    <citation type="submission" date="2017-01" db="EMBL/GenBank/DDBJ databases">
        <title>Novel pathways for hydrocarbon cycling and metabolic interdependencies in hydrothermal sediment communities.</title>
        <authorList>
            <person name="Dombrowski N."/>
            <person name="Seitz K."/>
            <person name="Teske A."/>
            <person name="Baker B."/>
        </authorList>
    </citation>
    <scope>NUCLEOTIDE SEQUENCE [LARGE SCALE GENOMIC DNA]</scope>
</reference>
<dbReference type="CDD" id="cd00077">
    <property type="entry name" value="HDc"/>
    <property type="match status" value="1"/>
</dbReference>
<comment type="caution">
    <text evidence="3">The sequence shown here is derived from an EMBL/GenBank/DDBJ whole genome shotgun (WGS) entry which is preliminary data.</text>
</comment>
<organism evidence="3 4">
    <name type="scientific">candidate division WOR-3 bacterium 4484_100</name>
    <dbReference type="NCBI Taxonomy" id="1936077"/>
    <lineage>
        <taxon>Bacteria</taxon>
        <taxon>Bacteria division WOR-3</taxon>
    </lineage>
</organism>
<accession>A0A1V4QDU9</accession>
<dbReference type="InterPro" id="IPR050798">
    <property type="entry name" value="YhaM_exoribonuc/phosphodiest"/>
</dbReference>
<keyword evidence="1" id="KW-0378">Hydrolase</keyword>
<dbReference type="InterPro" id="IPR006675">
    <property type="entry name" value="HDIG_dom"/>
</dbReference>
<evidence type="ECO:0000256" key="1">
    <source>
        <dbReference type="ARBA" id="ARBA00022801"/>
    </source>
</evidence>
<dbReference type="Proteomes" id="UP000191663">
    <property type="component" value="Unassembled WGS sequence"/>
</dbReference>
<dbReference type="EMBL" id="MUKB01000110">
    <property type="protein sequence ID" value="OPX17549.1"/>
    <property type="molecule type" value="Genomic_DNA"/>
</dbReference>
<dbReference type="AlphaFoldDB" id="A0A1V4QDU9"/>
<dbReference type="InterPro" id="IPR006674">
    <property type="entry name" value="HD_domain"/>
</dbReference>
<dbReference type="InterPro" id="IPR003607">
    <property type="entry name" value="HD/PDEase_dom"/>
</dbReference>
<dbReference type="Pfam" id="PF01966">
    <property type="entry name" value="HD"/>
    <property type="match status" value="1"/>
</dbReference>
<gene>
    <name evidence="3" type="ORF">BXT86_05910</name>
</gene>
<dbReference type="NCBIfam" id="TIGR00277">
    <property type="entry name" value="HDIG"/>
    <property type="match status" value="1"/>
</dbReference>